<dbReference type="InterPro" id="IPR018060">
    <property type="entry name" value="HTH_AraC"/>
</dbReference>
<evidence type="ECO:0000256" key="3">
    <source>
        <dbReference type="ARBA" id="ARBA00023163"/>
    </source>
</evidence>
<dbReference type="Pfam" id="PF12625">
    <property type="entry name" value="Arabinose_bd"/>
    <property type="match status" value="1"/>
</dbReference>
<dbReference type="Gene3D" id="1.10.10.60">
    <property type="entry name" value="Homeodomain-like"/>
    <property type="match status" value="1"/>
</dbReference>
<dbReference type="AlphaFoldDB" id="A0A8J7QLU0"/>
<gene>
    <name evidence="5" type="ORF">J3U88_19600</name>
</gene>
<keyword evidence="3" id="KW-0804">Transcription</keyword>
<dbReference type="EMBL" id="JAFREP010000018">
    <property type="protein sequence ID" value="MBO1320693.1"/>
    <property type="molecule type" value="Genomic_DNA"/>
</dbReference>
<dbReference type="GO" id="GO:0005829">
    <property type="term" value="C:cytosol"/>
    <property type="evidence" value="ECO:0007669"/>
    <property type="project" value="TreeGrafter"/>
</dbReference>
<dbReference type="InterPro" id="IPR032687">
    <property type="entry name" value="AraC-type_N"/>
</dbReference>
<proteinExistence type="predicted"/>
<dbReference type="Proteomes" id="UP000664417">
    <property type="component" value="Unassembled WGS sequence"/>
</dbReference>
<dbReference type="GO" id="GO:0003700">
    <property type="term" value="F:DNA-binding transcription factor activity"/>
    <property type="evidence" value="ECO:0007669"/>
    <property type="project" value="InterPro"/>
</dbReference>
<dbReference type="Pfam" id="PF12833">
    <property type="entry name" value="HTH_18"/>
    <property type="match status" value="1"/>
</dbReference>
<organism evidence="5 6">
    <name type="scientific">Acanthopleuribacter pedis</name>
    <dbReference type="NCBI Taxonomy" id="442870"/>
    <lineage>
        <taxon>Bacteria</taxon>
        <taxon>Pseudomonadati</taxon>
        <taxon>Acidobacteriota</taxon>
        <taxon>Holophagae</taxon>
        <taxon>Acanthopleuribacterales</taxon>
        <taxon>Acanthopleuribacteraceae</taxon>
        <taxon>Acanthopleuribacter</taxon>
    </lineage>
</organism>
<evidence type="ECO:0000313" key="6">
    <source>
        <dbReference type="Proteomes" id="UP000664417"/>
    </source>
</evidence>
<keyword evidence="2" id="KW-0238">DNA-binding</keyword>
<dbReference type="SUPFAM" id="SSF46689">
    <property type="entry name" value="Homeodomain-like"/>
    <property type="match status" value="1"/>
</dbReference>
<name>A0A8J7QLU0_9BACT</name>
<dbReference type="PANTHER" id="PTHR47894:SF1">
    <property type="entry name" value="HTH-TYPE TRANSCRIPTIONAL REGULATOR VQSM"/>
    <property type="match status" value="1"/>
</dbReference>
<evidence type="ECO:0000256" key="2">
    <source>
        <dbReference type="ARBA" id="ARBA00023125"/>
    </source>
</evidence>
<dbReference type="InterPro" id="IPR009057">
    <property type="entry name" value="Homeodomain-like_sf"/>
</dbReference>
<sequence>MTASNYTINPGWRLILQDLGVHPGEVLRRAGLPEDLFARERAQIDTPSYFRLWTALDEALQDPRLPLRIGAAISVEAFDPPIFAALCSRDLNLALARIARYKKLVCPMELKVTQTDHSTRLGFVWLDRSVSPPPSLIFAEVVFFVQLARIATRHRVEPIAVTVPTAVTNREAYGAFLGVMPVRGDTLEVVFSARDAARPFLTANEMMWQTFEPALRQRRADLDQTAAMVDRVRGALLELLPSGQVSMGAVCDKLAVSRRTLQRKLAGEGVNFQLVLNKTRESLARHYLTQEQMTGAEISFLLGYDDPNSFFRAFQSWTGTTPARIRAGTA</sequence>
<dbReference type="PANTHER" id="PTHR47894">
    <property type="entry name" value="HTH-TYPE TRANSCRIPTIONAL REGULATOR GADX"/>
    <property type="match status" value="1"/>
</dbReference>
<dbReference type="GO" id="GO:0000976">
    <property type="term" value="F:transcription cis-regulatory region binding"/>
    <property type="evidence" value="ECO:0007669"/>
    <property type="project" value="TreeGrafter"/>
</dbReference>
<evidence type="ECO:0000259" key="4">
    <source>
        <dbReference type="PROSITE" id="PS01124"/>
    </source>
</evidence>
<protein>
    <submittedName>
        <fullName evidence="5">AraC family transcriptional regulator ligand-binding domain-containing protein</fullName>
    </submittedName>
</protein>
<feature type="domain" description="HTH araC/xylS-type" evidence="4">
    <location>
        <begin position="230"/>
        <end position="328"/>
    </location>
</feature>
<keyword evidence="6" id="KW-1185">Reference proteome</keyword>
<comment type="caution">
    <text evidence="5">The sequence shown here is derived from an EMBL/GenBank/DDBJ whole genome shotgun (WGS) entry which is preliminary data.</text>
</comment>
<dbReference type="PROSITE" id="PS01124">
    <property type="entry name" value="HTH_ARAC_FAMILY_2"/>
    <property type="match status" value="1"/>
</dbReference>
<dbReference type="SMART" id="SM00342">
    <property type="entry name" value="HTH_ARAC"/>
    <property type="match status" value="1"/>
</dbReference>
<keyword evidence="1" id="KW-0805">Transcription regulation</keyword>
<evidence type="ECO:0000313" key="5">
    <source>
        <dbReference type="EMBL" id="MBO1320693.1"/>
    </source>
</evidence>
<evidence type="ECO:0000256" key="1">
    <source>
        <dbReference type="ARBA" id="ARBA00023015"/>
    </source>
</evidence>
<dbReference type="RefSeq" id="WP_207860646.1">
    <property type="nucleotide sequence ID" value="NZ_JAFREP010000018.1"/>
</dbReference>
<accession>A0A8J7QLU0</accession>
<reference evidence="5" key="1">
    <citation type="submission" date="2021-03" db="EMBL/GenBank/DDBJ databases">
        <authorList>
            <person name="Wang G."/>
        </authorList>
    </citation>
    <scope>NUCLEOTIDE SEQUENCE</scope>
    <source>
        <strain evidence="5">KCTC 12899</strain>
    </source>
</reference>